<dbReference type="Proteomes" id="UP001642720">
    <property type="component" value="Unassembled WGS sequence"/>
</dbReference>
<dbReference type="GO" id="GO:0016787">
    <property type="term" value="F:hydrolase activity"/>
    <property type="evidence" value="ECO:0007669"/>
    <property type="project" value="UniProtKB-KW"/>
</dbReference>
<keyword evidence="3" id="KW-1185">Reference proteome</keyword>
<dbReference type="PANTHER" id="PTHR43433">
    <property type="entry name" value="HYDROLASE, ALPHA/BETA FOLD FAMILY PROTEIN"/>
    <property type="match status" value="1"/>
</dbReference>
<name>A0ABY2GZ65_9HYPO</name>
<protein>
    <submittedName>
        <fullName evidence="2">2-hydroxy-6-oxo-6-phenylhexa-2,4-dienoate hydrolase</fullName>
    </submittedName>
</protein>
<dbReference type="Gene3D" id="3.40.50.1820">
    <property type="entry name" value="alpha/beta hydrolase"/>
    <property type="match status" value="1"/>
</dbReference>
<dbReference type="InterPro" id="IPR000073">
    <property type="entry name" value="AB_hydrolase_1"/>
</dbReference>
<dbReference type="Pfam" id="PF00561">
    <property type="entry name" value="Abhydrolase_1"/>
    <property type="match status" value="1"/>
</dbReference>
<dbReference type="InterPro" id="IPR029058">
    <property type="entry name" value="AB_hydrolase_fold"/>
</dbReference>
<proteinExistence type="predicted"/>
<dbReference type="GeneID" id="300578792"/>
<evidence type="ECO:0000313" key="2">
    <source>
        <dbReference type="EMBL" id="TFB00979.1"/>
    </source>
</evidence>
<sequence>IQNHRGSFFGFRARCFCESSQSYSLSLPYELTNLAPLLFLHATDMALATYETAKTQFVKVDGLTFAYRQLGVSHGIPLVMFPGFKQTMDHWDPALVNPLAAQRPVLLIDNAGVGRSEGQIPDTFAGWAAHYSAVIKHLLGQGSKVDVLGFSMGGCVAQLMALNAPDQVRRLVLCGTIPSIGDGVKPSPDDKAFKRLKAARTDEEERQAFEHGFFLQSSERSREAGRLAWERIASSRRDSGEERCEPVAPGPAHKQALAFVRFMDKKHASEGSYDRLQQLRLPVLIANGCEDLLLPTDNSILMWKMLSFADARLHLFPDSGHGFLFQYADEFARLVNDFLGSSNSSSSSSNRGSRL</sequence>
<evidence type="ECO:0000313" key="3">
    <source>
        <dbReference type="Proteomes" id="UP001642720"/>
    </source>
</evidence>
<keyword evidence="2" id="KW-0378">Hydrolase</keyword>
<dbReference type="EMBL" id="PPTA01000010">
    <property type="protein sequence ID" value="TFB00979.1"/>
    <property type="molecule type" value="Genomic_DNA"/>
</dbReference>
<dbReference type="RefSeq" id="XP_073557180.1">
    <property type="nucleotide sequence ID" value="XM_073704342.1"/>
</dbReference>
<dbReference type="SUPFAM" id="SSF53474">
    <property type="entry name" value="alpha/beta-Hydrolases"/>
    <property type="match status" value="1"/>
</dbReference>
<dbReference type="InterPro" id="IPR050471">
    <property type="entry name" value="AB_hydrolase"/>
</dbReference>
<dbReference type="PANTHER" id="PTHR43433:SF5">
    <property type="entry name" value="AB HYDROLASE-1 DOMAIN-CONTAINING PROTEIN"/>
    <property type="match status" value="1"/>
</dbReference>
<reference evidence="2 3" key="1">
    <citation type="submission" date="2018-01" db="EMBL/GenBank/DDBJ databases">
        <title>Genome characterization of the sugarcane-associated fungus Trichoderma ghanense CCMA-1212 and their application in lignocelulose bioconversion.</title>
        <authorList>
            <person name="Steindorff A.S."/>
            <person name="Mendes T.D."/>
            <person name="Vilela E.S.D."/>
            <person name="Rodrigues D.S."/>
            <person name="Formighieri E.F."/>
            <person name="Melo I.S."/>
            <person name="Favaro L.C.L."/>
        </authorList>
    </citation>
    <scope>NUCLEOTIDE SEQUENCE [LARGE SCALE GENOMIC DNA]</scope>
    <source>
        <strain evidence="2 3">CCMA-1212</strain>
    </source>
</reference>
<accession>A0ABY2GZ65</accession>
<gene>
    <name evidence="2" type="ORF">CCMA1212_007168</name>
</gene>
<evidence type="ECO:0000259" key="1">
    <source>
        <dbReference type="Pfam" id="PF00561"/>
    </source>
</evidence>
<feature type="domain" description="AB hydrolase-1" evidence="1">
    <location>
        <begin position="77"/>
        <end position="325"/>
    </location>
</feature>
<feature type="non-terminal residue" evidence="2">
    <location>
        <position position="1"/>
    </location>
</feature>
<comment type="caution">
    <text evidence="2">The sequence shown here is derived from an EMBL/GenBank/DDBJ whole genome shotgun (WGS) entry which is preliminary data.</text>
</comment>
<dbReference type="PRINTS" id="PR00111">
    <property type="entry name" value="ABHYDROLASE"/>
</dbReference>
<organism evidence="2 3">
    <name type="scientific">Trichoderma ghanense</name>
    <dbReference type="NCBI Taxonomy" id="65468"/>
    <lineage>
        <taxon>Eukaryota</taxon>
        <taxon>Fungi</taxon>
        <taxon>Dikarya</taxon>
        <taxon>Ascomycota</taxon>
        <taxon>Pezizomycotina</taxon>
        <taxon>Sordariomycetes</taxon>
        <taxon>Hypocreomycetidae</taxon>
        <taxon>Hypocreales</taxon>
        <taxon>Hypocreaceae</taxon>
        <taxon>Trichoderma</taxon>
    </lineage>
</organism>